<dbReference type="Proteomes" id="UP000182284">
    <property type="component" value="Unassembled WGS sequence"/>
</dbReference>
<dbReference type="EMBL" id="FNBL01000021">
    <property type="protein sequence ID" value="SDG45262.1"/>
    <property type="molecule type" value="Genomic_DNA"/>
</dbReference>
<sequence>MNERFETLIAQAETGGGTDWISEAELLEFNEYLAERGYGISRMEVARAGAEGRQSPMDVTYGILPAPIGDDPEHWLNHFDPQRSAAYVRETVQFAKEDGALFDCKVWAEQP</sequence>
<reference evidence="1 2" key="1">
    <citation type="submission" date="2016-10" db="EMBL/GenBank/DDBJ databases">
        <authorList>
            <person name="de Groot N.N."/>
        </authorList>
    </citation>
    <scope>NUCLEOTIDE SEQUENCE [LARGE SCALE GENOMIC DNA]</scope>
    <source>
        <strain evidence="1 2">DSM 27375</strain>
    </source>
</reference>
<evidence type="ECO:0000313" key="2">
    <source>
        <dbReference type="Proteomes" id="UP000182284"/>
    </source>
</evidence>
<gene>
    <name evidence="1" type="ORF">SAMN04488117_12137</name>
</gene>
<dbReference type="AlphaFoldDB" id="A0A1G7UCE9"/>
<protein>
    <submittedName>
        <fullName evidence="1">Uncharacterized protein</fullName>
    </submittedName>
</protein>
<proteinExistence type="predicted"/>
<dbReference type="RefSeq" id="WP_074647397.1">
    <property type="nucleotide sequence ID" value="NZ_FNBL01000021.1"/>
</dbReference>
<dbReference type="OrthoDB" id="7859579at2"/>
<accession>A0A1G7UCE9</accession>
<organism evidence="1 2">
    <name type="scientific">Celeribacter baekdonensis</name>
    <dbReference type="NCBI Taxonomy" id="875171"/>
    <lineage>
        <taxon>Bacteria</taxon>
        <taxon>Pseudomonadati</taxon>
        <taxon>Pseudomonadota</taxon>
        <taxon>Alphaproteobacteria</taxon>
        <taxon>Rhodobacterales</taxon>
        <taxon>Roseobacteraceae</taxon>
        <taxon>Celeribacter</taxon>
    </lineage>
</organism>
<evidence type="ECO:0000313" key="1">
    <source>
        <dbReference type="EMBL" id="SDG45262.1"/>
    </source>
</evidence>
<name>A0A1G7UCE9_9RHOB</name>